<name>A0A2X0IEZ3_9ACTN</name>
<dbReference type="InterPro" id="IPR037401">
    <property type="entry name" value="SnoaL-like"/>
</dbReference>
<dbReference type="InterPro" id="IPR032710">
    <property type="entry name" value="NTF2-like_dom_sf"/>
</dbReference>
<keyword evidence="3" id="KW-1185">Reference proteome</keyword>
<dbReference type="EMBL" id="QKYN01000084">
    <property type="protein sequence ID" value="RAG83584.1"/>
    <property type="molecule type" value="Genomic_DNA"/>
</dbReference>
<dbReference type="GO" id="GO:0030638">
    <property type="term" value="P:polyketide metabolic process"/>
    <property type="evidence" value="ECO:0007669"/>
    <property type="project" value="InterPro"/>
</dbReference>
<organism evidence="2 3">
    <name type="scientific">Streptacidiphilus pinicola</name>
    <dbReference type="NCBI Taxonomy" id="2219663"/>
    <lineage>
        <taxon>Bacteria</taxon>
        <taxon>Bacillati</taxon>
        <taxon>Actinomycetota</taxon>
        <taxon>Actinomycetes</taxon>
        <taxon>Kitasatosporales</taxon>
        <taxon>Streptomycetaceae</taxon>
        <taxon>Streptacidiphilus</taxon>
    </lineage>
</organism>
<dbReference type="PANTHER" id="PTHR38436">
    <property type="entry name" value="POLYKETIDE CYCLASE SNOAL-LIKE DOMAIN"/>
    <property type="match status" value="1"/>
</dbReference>
<dbReference type="AlphaFoldDB" id="A0A2X0IEZ3"/>
<proteinExistence type="predicted"/>
<dbReference type="OrthoDB" id="9182871at2"/>
<dbReference type="PANTHER" id="PTHR38436:SF3">
    <property type="entry name" value="CARBOXYMETHYLENEBUTENOLIDASE-RELATED"/>
    <property type="match status" value="1"/>
</dbReference>
<sequence>MTVAGDRAELERVWEEHTAGEFRTLDLDATMATMADAPVVLHVPTAMGARGRAPVRDFYARWFVGRNPEDFAIAPLSRTVDVRRIVDEMIVSFTHDIEVPWILPGVQPTHLPVSIPVIAVVDFDGSLIASEHIYWDQAAVLAQTGLLAADREWNLPIVADQPGILIDGALNQLAEEPRAAKDQPVT</sequence>
<dbReference type="Pfam" id="PF12680">
    <property type="entry name" value="SnoaL_2"/>
    <property type="match status" value="1"/>
</dbReference>
<evidence type="ECO:0000313" key="3">
    <source>
        <dbReference type="Proteomes" id="UP000248889"/>
    </source>
</evidence>
<comment type="caution">
    <text evidence="2">The sequence shown here is derived from an EMBL/GenBank/DDBJ whole genome shotgun (WGS) entry which is preliminary data.</text>
</comment>
<protein>
    <submittedName>
        <fullName evidence="2">Nuclear transport factor 2 family protein</fullName>
    </submittedName>
</protein>
<evidence type="ECO:0000313" key="2">
    <source>
        <dbReference type="EMBL" id="RAG83584.1"/>
    </source>
</evidence>
<gene>
    <name evidence="2" type="ORF">DN069_21575</name>
</gene>
<dbReference type="InterPro" id="IPR009959">
    <property type="entry name" value="Cyclase_SnoaL-like"/>
</dbReference>
<dbReference type="SUPFAM" id="SSF54427">
    <property type="entry name" value="NTF2-like"/>
    <property type="match status" value="1"/>
</dbReference>
<dbReference type="Proteomes" id="UP000248889">
    <property type="component" value="Unassembled WGS sequence"/>
</dbReference>
<evidence type="ECO:0000259" key="1">
    <source>
        <dbReference type="Pfam" id="PF12680"/>
    </source>
</evidence>
<accession>A0A2X0IEZ3</accession>
<dbReference type="Gene3D" id="3.10.450.50">
    <property type="match status" value="1"/>
</dbReference>
<feature type="domain" description="SnoaL-like" evidence="1">
    <location>
        <begin position="22"/>
        <end position="130"/>
    </location>
</feature>
<reference evidence="2 3" key="1">
    <citation type="submission" date="2018-06" db="EMBL/GenBank/DDBJ databases">
        <title>Streptacidiphilus pinicola sp. nov., isolated from pine grove soil.</title>
        <authorList>
            <person name="Roh S.G."/>
            <person name="Park S."/>
            <person name="Kim M.-K."/>
            <person name="Yun B.-R."/>
            <person name="Park J."/>
            <person name="Kim M.J."/>
            <person name="Kim Y.S."/>
            <person name="Kim S.B."/>
        </authorList>
    </citation>
    <scope>NUCLEOTIDE SEQUENCE [LARGE SCALE GENOMIC DNA]</scope>
    <source>
        <strain evidence="2 3">MMS16-CNU450</strain>
    </source>
</reference>